<evidence type="ECO:0000256" key="1">
    <source>
        <dbReference type="SAM" id="MobiDB-lite"/>
    </source>
</evidence>
<keyword evidence="2" id="KW-0472">Membrane</keyword>
<dbReference type="KEGG" id="mmas:MYMAC_000962"/>
<dbReference type="AlphaFoldDB" id="A0A250JPG3"/>
<keyword evidence="2" id="KW-1133">Transmembrane helix</keyword>
<evidence type="ECO:0000256" key="3">
    <source>
        <dbReference type="SAM" id="SignalP"/>
    </source>
</evidence>
<keyword evidence="2" id="KW-0812">Transmembrane</keyword>
<feature type="compositionally biased region" description="Basic and acidic residues" evidence="1">
    <location>
        <begin position="175"/>
        <end position="188"/>
    </location>
</feature>
<feature type="signal peptide" evidence="3">
    <location>
        <begin position="1"/>
        <end position="20"/>
    </location>
</feature>
<dbReference type="InterPro" id="IPR046277">
    <property type="entry name" value="DUF6310"/>
</dbReference>
<feature type="transmembrane region" description="Helical" evidence="2">
    <location>
        <begin position="106"/>
        <end position="123"/>
    </location>
</feature>
<feature type="domain" description="DUF6310" evidence="4">
    <location>
        <begin position="179"/>
        <end position="303"/>
    </location>
</feature>
<evidence type="ECO:0000259" key="4">
    <source>
        <dbReference type="Pfam" id="PF19829"/>
    </source>
</evidence>
<dbReference type="Proteomes" id="UP000217343">
    <property type="component" value="Chromosome"/>
</dbReference>
<sequence length="306" mass="34048">MRLRACATFLLILSACATSAPNRRERVPWDLRIENLQRAATLPWRDQGKCVVREASRPWPAVAERCFHALDHDRVRFNDPTRRCAVASAGAAALGFGLCVLAAPEIIVGAVIVVGVVAVAVAVKEALDTHEFRGSSPEELDSESQTTKFAPRAISANQKPKPEPSGQDWFPPVPHEPRTRERRPECSPKRVPPKGGNVLHNWCADNVPFNAFRGANVLVNGKTYDALQPAARTLWEVKTTAIETYNPFVQRTELQKQVEEGRRERDLATTCGYDFVVGVRTEAHEQLLRNTAPDLKVVLMTWCQEP</sequence>
<dbReference type="OrthoDB" id="5524143at2"/>
<reference evidence="5 6" key="1">
    <citation type="submission" date="2017-06" db="EMBL/GenBank/DDBJ databases">
        <title>Sequencing and comparative analysis of myxobacterial genomes.</title>
        <authorList>
            <person name="Rupp O."/>
            <person name="Goesmann A."/>
            <person name="Sogaard-Andersen L."/>
        </authorList>
    </citation>
    <scope>NUCLEOTIDE SEQUENCE [LARGE SCALE GENOMIC DNA]</scope>
    <source>
        <strain evidence="5 6">DSM 14697</strain>
    </source>
</reference>
<dbReference type="EMBL" id="CP022203">
    <property type="protein sequence ID" value="ATB45377.1"/>
    <property type="molecule type" value="Genomic_DNA"/>
</dbReference>
<keyword evidence="6" id="KW-1185">Reference proteome</keyword>
<evidence type="ECO:0000313" key="5">
    <source>
        <dbReference type="EMBL" id="ATB45377.1"/>
    </source>
</evidence>
<name>A0A250JPG3_9BACT</name>
<keyword evidence="3" id="KW-0732">Signal</keyword>
<organism evidence="5 6">
    <name type="scientific">Corallococcus macrosporus DSM 14697</name>
    <dbReference type="NCBI Taxonomy" id="1189310"/>
    <lineage>
        <taxon>Bacteria</taxon>
        <taxon>Pseudomonadati</taxon>
        <taxon>Myxococcota</taxon>
        <taxon>Myxococcia</taxon>
        <taxon>Myxococcales</taxon>
        <taxon>Cystobacterineae</taxon>
        <taxon>Myxococcaceae</taxon>
        <taxon>Corallococcus</taxon>
    </lineage>
</organism>
<protein>
    <recommendedName>
        <fullName evidence="4">DUF6310 domain-containing protein</fullName>
    </recommendedName>
</protein>
<evidence type="ECO:0000313" key="6">
    <source>
        <dbReference type="Proteomes" id="UP000217343"/>
    </source>
</evidence>
<accession>A0A250JPG3</accession>
<feature type="chain" id="PRO_5012083629" description="DUF6310 domain-containing protein" evidence="3">
    <location>
        <begin position="21"/>
        <end position="306"/>
    </location>
</feature>
<gene>
    <name evidence="5" type="ORF">MYMAC_000962</name>
</gene>
<evidence type="ECO:0000256" key="2">
    <source>
        <dbReference type="SAM" id="Phobius"/>
    </source>
</evidence>
<dbReference type="PROSITE" id="PS51257">
    <property type="entry name" value="PROKAR_LIPOPROTEIN"/>
    <property type="match status" value="1"/>
</dbReference>
<dbReference type="Pfam" id="PF19829">
    <property type="entry name" value="DUF6310"/>
    <property type="match status" value="1"/>
</dbReference>
<proteinExistence type="predicted"/>
<feature type="region of interest" description="Disordered" evidence="1">
    <location>
        <begin position="155"/>
        <end position="194"/>
    </location>
</feature>